<reference evidence="7" key="1">
    <citation type="journal article" date="2020" name="Stud. Mycol.">
        <title>101 Dothideomycetes genomes: a test case for predicting lifestyles and emergence of pathogens.</title>
        <authorList>
            <person name="Haridas S."/>
            <person name="Albert R."/>
            <person name="Binder M."/>
            <person name="Bloem J."/>
            <person name="Labutti K."/>
            <person name="Salamov A."/>
            <person name="Andreopoulos B."/>
            <person name="Baker S."/>
            <person name="Barry K."/>
            <person name="Bills G."/>
            <person name="Bluhm B."/>
            <person name="Cannon C."/>
            <person name="Castanera R."/>
            <person name="Culley D."/>
            <person name="Daum C."/>
            <person name="Ezra D."/>
            <person name="Gonzalez J."/>
            <person name="Henrissat B."/>
            <person name="Kuo A."/>
            <person name="Liang C."/>
            <person name="Lipzen A."/>
            <person name="Lutzoni F."/>
            <person name="Magnuson J."/>
            <person name="Mondo S."/>
            <person name="Nolan M."/>
            <person name="Ohm R."/>
            <person name="Pangilinan J."/>
            <person name="Park H.-J."/>
            <person name="Ramirez L."/>
            <person name="Alfaro M."/>
            <person name="Sun H."/>
            <person name="Tritt A."/>
            <person name="Yoshinaga Y."/>
            <person name="Zwiers L.-H."/>
            <person name="Turgeon B."/>
            <person name="Goodwin S."/>
            <person name="Spatafora J."/>
            <person name="Crous P."/>
            <person name="Grigoriev I."/>
        </authorList>
    </citation>
    <scope>NUCLEOTIDE SEQUENCE</scope>
    <source>
        <strain evidence="7">CBS 627.86</strain>
    </source>
</reference>
<keyword evidence="2 4" id="KW-0863">Zinc-finger</keyword>
<dbReference type="GO" id="GO:0043161">
    <property type="term" value="P:proteasome-mediated ubiquitin-dependent protein catabolic process"/>
    <property type="evidence" value="ECO:0007669"/>
    <property type="project" value="TreeGrafter"/>
</dbReference>
<dbReference type="EMBL" id="ML977316">
    <property type="protein sequence ID" value="KAF2118975.1"/>
    <property type="molecule type" value="Genomic_DNA"/>
</dbReference>
<dbReference type="PROSITE" id="PS50089">
    <property type="entry name" value="ZF_RING_2"/>
    <property type="match status" value="1"/>
</dbReference>
<feature type="compositionally biased region" description="Acidic residues" evidence="5">
    <location>
        <begin position="94"/>
        <end position="108"/>
    </location>
</feature>
<dbReference type="GO" id="GO:0008270">
    <property type="term" value="F:zinc ion binding"/>
    <property type="evidence" value="ECO:0007669"/>
    <property type="project" value="UniProtKB-KW"/>
</dbReference>
<name>A0A6A5ZI98_9PLEO</name>
<organism evidence="7 8">
    <name type="scientific">Lophiotrema nucula</name>
    <dbReference type="NCBI Taxonomy" id="690887"/>
    <lineage>
        <taxon>Eukaryota</taxon>
        <taxon>Fungi</taxon>
        <taxon>Dikarya</taxon>
        <taxon>Ascomycota</taxon>
        <taxon>Pezizomycotina</taxon>
        <taxon>Dothideomycetes</taxon>
        <taxon>Pleosporomycetidae</taxon>
        <taxon>Pleosporales</taxon>
        <taxon>Lophiotremataceae</taxon>
        <taxon>Lophiotrema</taxon>
    </lineage>
</organism>
<dbReference type="OrthoDB" id="2849579at2759"/>
<keyword evidence="1" id="KW-0479">Metal-binding</keyword>
<dbReference type="GO" id="GO:0061630">
    <property type="term" value="F:ubiquitin protein ligase activity"/>
    <property type="evidence" value="ECO:0007669"/>
    <property type="project" value="TreeGrafter"/>
</dbReference>
<dbReference type="Proteomes" id="UP000799770">
    <property type="component" value="Unassembled WGS sequence"/>
</dbReference>
<evidence type="ECO:0000256" key="5">
    <source>
        <dbReference type="SAM" id="MobiDB-lite"/>
    </source>
</evidence>
<dbReference type="GO" id="GO:0012505">
    <property type="term" value="C:endomembrane system"/>
    <property type="evidence" value="ECO:0007669"/>
    <property type="project" value="TreeGrafter"/>
</dbReference>
<dbReference type="Pfam" id="PF13639">
    <property type="entry name" value="zf-RING_2"/>
    <property type="match status" value="1"/>
</dbReference>
<gene>
    <name evidence="7" type="ORF">BDV96DRAFT_596775</name>
</gene>
<dbReference type="InterPro" id="IPR013083">
    <property type="entry name" value="Znf_RING/FYVE/PHD"/>
</dbReference>
<dbReference type="Gene3D" id="3.30.40.10">
    <property type="entry name" value="Zinc/RING finger domain, C3HC4 (zinc finger)"/>
    <property type="match status" value="1"/>
</dbReference>
<keyword evidence="8" id="KW-1185">Reference proteome</keyword>
<keyword evidence="3" id="KW-0862">Zinc</keyword>
<evidence type="ECO:0000256" key="4">
    <source>
        <dbReference type="PROSITE-ProRule" id="PRU00175"/>
    </source>
</evidence>
<feature type="domain" description="RING-type" evidence="6">
    <location>
        <begin position="33"/>
        <end position="81"/>
    </location>
</feature>
<dbReference type="InterPro" id="IPR050731">
    <property type="entry name" value="HRD1_E3_ubiq-ligases"/>
</dbReference>
<dbReference type="InterPro" id="IPR001841">
    <property type="entry name" value="Znf_RING"/>
</dbReference>
<evidence type="ECO:0000256" key="1">
    <source>
        <dbReference type="ARBA" id="ARBA00022723"/>
    </source>
</evidence>
<dbReference type="PANTHER" id="PTHR22763">
    <property type="entry name" value="RING ZINC FINGER PROTEIN"/>
    <property type="match status" value="1"/>
</dbReference>
<evidence type="ECO:0000256" key="3">
    <source>
        <dbReference type="ARBA" id="ARBA00022833"/>
    </source>
</evidence>
<proteinExistence type="predicted"/>
<dbReference type="SUPFAM" id="SSF57850">
    <property type="entry name" value="RING/U-box"/>
    <property type="match status" value="1"/>
</dbReference>
<evidence type="ECO:0000313" key="8">
    <source>
        <dbReference type="Proteomes" id="UP000799770"/>
    </source>
</evidence>
<accession>A0A6A5ZI98</accession>
<dbReference type="AlphaFoldDB" id="A0A6A5ZI98"/>
<feature type="region of interest" description="Disordered" evidence="5">
    <location>
        <begin position="91"/>
        <end position="110"/>
    </location>
</feature>
<evidence type="ECO:0000256" key="2">
    <source>
        <dbReference type="ARBA" id="ARBA00022771"/>
    </source>
</evidence>
<evidence type="ECO:0000313" key="7">
    <source>
        <dbReference type="EMBL" id="KAF2118975.1"/>
    </source>
</evidence>
<sequence length="243" mass="27806">MAEATQAPDISLEEFLDVHIKPCERLVNNDPECAICRESYDSDSHKAVEFTHTSSCIHLFGESCIRGWLGTPGGNTCPTCRCILFNVDQKPDTEGEEEMEEEEEEEERDPSYGVYGFLGERTVTGQAMPRYQEISRSQIEQTLRTTLFRSFNNFILPTIADETSARDEHRRSFLRCLPIPVSIGLFEDKTIDSMLGILEDIYRYCDGPEDLNTQEVADACEFIGFEFARVFVSRRWRRLASTL</sequence>
<protein>
    <recommendedName>
        <fullName evidence="6">RING-type domain-containing protein</fullName>
    </recommendedName>
</protein>
<evidence type="ECO:0000259" key="6">
    <source>
        <dbReference type="PROSITE" id="PS50089"/>
    </source>
</evidence>